<dbReference type="Proteomes" id="UP000773462">
    <property type="component" value="Unassembled WGS sequence"/>
</dbReference>
<dbReference type="SUPFAM" id="SSF53850">
    <property type="entry name" value="Periplasmic binding protein-like II"/>
    <property type="match status" value="1"/>
</dbReference>
<gene>
    <name evidence="6" type="ORF">J2Z70_003329</name>
</gene>
<keyword evidence="3 6" id="KW-0238">DNA-binding</keyword>
<sequence>MTTIDSSNILHYLDAILKHGSYTKAAKDLYVSQPYLTQLIKRIEHEIGTEILNRQTSPLQLTEAGKLYYQYLMSLEMAQEQFHKRIAHYSIRDTPTIKLGILSSLGSYLLPLFLPDFMKKYPSIKIEIQEDYSEVNEIRVLNHELDFFIGQNPETLSPNLNVVSWGPHGYYAVVTEDSPLYDINPKTLEQSHANLKLLLQSPLVLTKKGSSIRRQLDHLFQKFKIKPTVVLESTNIFTTLELAKKGVGIAFVPYSICMSEAPKGYRLLPLSLNMLSLDYFIAYSKNKPLSSVEQDLIALFTTDVPCTHAEHP</sequence>
<dbReference type="InterPro" id="IPR000847">
    <property type="entry name" value="LysR_HTH_N"/>
</dbReference>
<dbReference type="InterPro" id="IPR036388">
    <property type="entry name" value="WH-like_DNA-bd_sf"/>
</dbReference>
<dbReference type="Pfam" id="PF00126">
    <property type="entry name" value="HTH_1"/>
    <property type="match status" value="1"/>
</dbReference>
<evidence type="ECO:0000256" key="3">
    <source>
        <dbReference type="ARBA" id="ARBA00023125"/>
    </source>
</evidence>
<dbReference type="RefSeq" id="WP_209874924.1">
    <property type="nucleotide sequence ID" value="NZ_JAGGLV010000010.1"/>
</dbReference>
<dbReference type="PANTHER" id="PTHR30419:SF25">
    <property type="entry name" value="HTH-TYPE TRANSCRIPTIONAL REGULATOR YTLI"/>
    <property type="match status" value="1"/>
</dbReference>
<organism evidence="6 7">
    <name type="scientific">Paenibacillus silagei</name>
    <dbReference type="NCBI Taxonomy" id="1670801"/>
    <lineage>
        <taxon>Bacteria</taxon>
        <taxon>Bacillati</taxon>
        <taxon>Bacillota</taxon>
        <taxon>Bacilli</taxon>
        <taxon>Bacillales</taxon>
        <taxon>Paenibacillaceae</taxon>
        <taxon>Paenibacillus</taxon>
    </lineage>
</organism>
<evidence type="ECO:0000256" key="1">
    <source>
        <dbReference type="ARBA" id="ARBA00009437"/>
    </source>
</evidence>
<dbReference type="GO" id="GO:0003677">
    <property type="term" value="F:DNA binding"/>
    <property type="evidence" value="ECO:0007669"/>
    <property type="project" value="UniProtKB-KW"/>
</dbReference>
<reference evidence="6 7" key="1">
    <citation type="submission" date="2021-03" db="EMBL/GenBank/DDBJ databases">
        <title>Genomic Encyclopedia of Type Strains, Phase IV (KMG-IV): sequencing the most valuable type-strain genomes for metagenomic binning, comparative biology and taxonomic classification.</title>
        <authorList>
            <person name="Goeker M."/>
        </authorList>
    </citation>
    <scope>NUCLEOTIDE SEQUENCE [LARGE SCALE GENOMIC DNA]</scope>
    <source>
        <strain evidence="6 7">DSM 101953</strain>
    </source>
</reference>
<keyword evidence="2" id="KW-0805">Transcription regulation</keyword>
<keyword evidence="7" id="KW-1185">Reference proteome</keyword>
<dbReference type="Pfam" id="PF03466">
    <property type="entry name" value="LysR_substrate"/>
    <property type="match status" value="1"/>
</dbReference>
<evidence type="ECO:0000313" key="7">
    <source>
        <dbReference type="Proteomes" id="UP000773462"/>
    </source>
</evidence>
<dbReference type="InterPro" id="IPR036390">
    <property type="entry name" value="WH_DNA-bd_sf"/>
</dbReference>
<evidence type="ECO:0000313" key="6">
    <source>
        <dbReference type="EMBL" id="MBP2113170.1"/>
    </source>
</evidence>
<evidence type="ECO:0000256" key="2">
    <source>
        <dbReference type="ARBA" id="ARBA00023015"/>
    </source>
</evidence>
<dbReference type="InterPro" id="IPR050950">
    <property type="entry name" value="HTH-type_LysR_regulators"/>
</dbReference>
<comment type="similarity">
    <text evidence="1">Belongs to the LysR transcriptional regulatory family.</text>
</comment>
<keyword evidence="4" id="KW-0804">Transcription</keyword>
<proteinExistence type="inferred from homology"/>
<dbReference type="CDD" id="cd05466">
    <property type="entry name" value="PBP2_LTTR_substrate"/>
    <property type="match status" value="1"/>
</dbReference>
<dbReference type="PRINTS" id="PR00039">
    <property type="entry name" value="HTHLYSR"/>
</dbReference>
<accession>A0ABS4NUS7</accession>
<evidence type="ECO:0000256" key="4">
    <source>
        <dbReference type="ARBA" id="ARBA00023163"/>
    </source>
</evidence>
<protein>
    <submittedName>
        <fullName evidence="6">DNA-binding transcriptional LysR family regulator</fullName>
    </submittedName>
</protein>
<evidence type="ECO:0000259" key="5">
    <source>
        <dbReference type="PROSITE" id="PS50931"/>
    </source>
</evidence>
<feature type="domain" description="HTH lysR-type" evidence="5">
    <location>
        <begin position="5"/>
        <end position="62"/>
    </location>
</feature>
<dbReference type="PROSITE" id="PS50931">
    <property type="entry name" value="HTH_LYSR"/>
    <property type="match status" value="1"/>
</dbReference>
<dbReference type="Gene3D" id="3.40.190.290">
    <property type="match status" value="1"/>
</dbReference>
<dbReference type="Gene3D" id="1.10.10.10">
    <property type="entry name" value="Winged helix-like DNA-binding domain superfamily/Winged helix DNA-binding domain"/>
    <property type="match status" value="1"/>
</dbReference>
<dbReference type="InterPro" id="IPR005119">
    <property type="entry name" value="LysR_subst-bd"/>
</dbReference>
<dbReference type="EMBL" id="JAGGLV010000010">
    <property type="protein sequence ID" value="MBP2113170.1"/>
    <property type="molecule type" value="Genomic_DNA"/>
</dbReference>
<name>A0ABS4NUS7_9BACL</name>
<dbReference type="SUPFAM" id="SSF46785">
    <property type="entry name" value="Winged helix' DNA-binding domain"/>
    <property type="match status" value="1"/>
</dbReference>
<dbReference type="PANTHER" id="PTHR30419">
    <property type="entry name" value="HTH-TYPE TRANSCRIPTIONAL REGULATOR YBHD"/>
    <property type="match status" value="1"/>
</dbReference>
<comment type="caution">
    <text evidence="6">The sequence shown here is derived from an EMBL/GenBank/DDBJ whole genome shotgun (WGS) entry which is preliminary data.</text>
</comment>